<reference evidence="1" key="1">
    <citation type="journal article" date="2019" name="Beilstein J. Org. Chem.">
        <title>Nanangenines: drimane sesquiterpenoids as the dominant metabolite cohort of a novel Australian fungus, Aspergillus nanangensis.</title>
        <authorList>
            <person name="Lacey H.J."/>
            <person name="Gilchrist C.L.M."/>
            <person name="Crombie A."/>
            <person name="Kalaitzis J.A."/>
            <person name="Vuong D."/>
            <person name="Rutledge P.J."/>
            <person name="Turner P."/>
            <person name="Pitt J.I."/>
            <person name="Lacey E."/>
            <person name="Chooi Y.H."/>
            <person name="Piggott A.M."/>
        </authorList>
    </citation>
    <scope>NUCLEOTIDE SEQUENCE</scope>
    <source>
        <strain evidence="1">MST-FP2251</strain>
    </source>
</reference>
<protein>
    <recommendedName>
        <fullName evidence="3">S-adenosyl-L-methionine-dependent methyltransferase</fullName>
    </recommendedName>
</protein>
<dbReference type="Gene3D" id="3.40.50.150">
    <property type="entry name" value="Vaccinia Virus protein VP39"/>
    <property type="match status" value="1"/>
</dbReference>
<proteinExistence type="predicted"/>
<dbReference type="InterPro" id="IPR029063">
    <property type="entry name" value="SAM-dependent_MTases_sf"/>
</dbReference>
<evidence type="ECO:0008006" key="3">
    <source>
        <dbReference type="Google" id="ProtNLM"/>
    </source>
</evidence>
<organism evidence="1 2">
    <name type="scientific">Aspergillus nanangensis</name>
    <dbReference type="NCBI Taxonomy" id="2582783"/>
    <lineage>
        <taxon>Eukaryota</taxon>
        <taxon>Fungi</taxon>
        <taxon>Dikarya</taxon>
        <taxon>Ascomycota</taxon>
        <taxon>Pezizomycotina</taxon>
        <taxon>Eurotiomycetes</taxon>
        <taxon>Eurotiomycetidae</taxon>
        <taxon>Eurotiales</taxon>
        <taxon>Aspergillaceae</taxon>
        <taxon>Aspergillus</taxon>
        <taxon>Aspergillus subgen. Circumdati</taxon>
    </lineage>
</organism>
<dbReference type="EMBL" id="VCAU01000101">
    <property type="protein sequence ID" value="KAF9885170.1"/>
    <property type="molecule type" value="Genomic_DNA"/>
</dbReference>
<keyword evidence="2" id="KW-1185">Reference proteome</keyword>
<dbReference type="PANTHER" id="PTHR43861">
    <property type="entry name" value="TRANS-ACONITATE 2-METHYLTRANSFERASE-RELATED"/>
    <property type="match status" value="1"/>
</dbReference>
<reference evidence="1" key="2">
    <citation type="submission" date="2020-02" db="EMBL/GenBank/DDBJ databases">
        <authorList>
            <person name="Gilchrist C.L.M."/>
            <person name="Chooi Y.-H."/>
        </authorList>
    </citation>
    <scope>NUCLEOTIDE SEQUENCE</scope>
    <source>
        <strain evidence="1">MST-FP2251</strain>
    </source>
</reference>
<dbReference type="Pfam" id="PF13489">
    <property type="entry name" value="Methyltransf_23"/>
    <property type="match status" value="1"/>
</dbReference>
<evidence type="ECO:0000313" key="1">
    <source>
        <dbReference type="EMBL" id="KAF9885170.1"/>
    </source>
</evidence>
<gene>
    <name evidence="1" type="ORF">FE257_000619</name>
</gene>
<name>A0AAD4CER9_ASPNN</name>
<dbReference type="SUPFAM" id="SSF53335">
    <property type="entry name" value="S-adenosyl-L-methionine-dependent methyltransferases"/>
    <property type="match status" value="1"/>
</dbReference>
<accession>A0AAD4CER9</accession>
<evidence type="ECO:0000313" key="2">
    <source>
        <dbReference type="Proteomes" id="UP001194746"/>
    </source>
</evidence>
<comment type="caution">
    <text evidence="1">The sequence shown here is derived from an EMBL/GenBank/DDBJ whole genome shotgun (WGS) entry which is preliminary data.</text>
</comment>
<dbReference type="Proteomes" id="UP001194746">
    <property type="component" value="Unassembled WGS sequence"/>
</dbReference>
<sequence length="226" mass="25290">MAKSYNTDFADALKLLYREVQSRRQWASNTWTDTGAEQEVKMLEYACGPGTVSLALAPFVSKVVGLDVSEGMVNEYNKNAREAGFAEKMAGHKGDLLADTVSAEISGPEFSDFDIVCVSMALHHFEDPELALKRVAERLKKGGVSLIVDLVPDHNHEHHSHELKKDFPAVETIKTHGFTAEDMRKLYESAGLGLNFDYQVFEEPFVFHKNGKTHSKTIFIARAERQ</sequence>
<dbReference type="AlphaFoldDB" id="A0AAD4CER9"/>
<dbReference type="CDD" id="cd02440">
    <property type="entry name" value="AdoMet_MTases"/>
    <property type="match status" value="1"/>
</dbReference>